<dbReference type="SUPFAM" id="SSF53187">
    <property type="entry name" value="Zn-dependent exopeptidases"/>
    <property type="match status" value="1"/>
</dbReference>
<dbReference type="Proteomes" id="UP001642501">
    <property type="component" value="Unassembled WGS sequence"/>
</dbReference>
<name>A0ABP0DNY4_9PEZI</name>
<dbReference type="SUPFAM" id="SSF55031">
    <property type="entry name" value="Bacterial exopeptidase dimerisation domain"/>
    <property type="match status" value="1"/>
</dbReference>
<gene>
    <name evidence="8" type="ORF">SEPCBS57363_003392</name>
</gene>
<evidence type="ECO:0000256" key="4">
    <source>
        <dbReference type="ARBA" id="ARBA00022801"/>
    </source>
</evidence>
<keyword evidence="3" id="KW-0479">Metal-binding</keyword>
<dbReference type="PROSITE" id="PS00758">
    <property type="entry name" value="ARGE_DAPE_CPG2_1"/>
    <property type="match status" value="1"/>
</dbReference>
<feature type="domain" description="Peptidase M20 dimerisation" evidence="7">
    <location>
        <begin position="233"/>
        <end position="334"/>
    </location>
</feature>
<keyword evidence="4" id="KW-0378">Hydrolase</keyword>
<comment type="similarity">
    <text evidence="2">Belongs to the peptidase M20A family.</text>
</comment>
<dbReference type="EMBL" id="CAWUOM010000053">
    <property type="protein sequence ID" value="CAK7269022.1"/>
    <property type="molecule type" value="Genomic_DNA"/>
</dbReference>
<dbReference type="InterPro" id="IPR001261">
    <property type="entry name" value="ArgE/DapE_CS"/>
</dbReference>
<dbReference type="Pfam" id="PF07687">
    <property type="entry name" value="M20_dimer"/>
    <property type="match status" value="1"/>
</dbReference>
<keyword evidence="9" id="KW-1185">Reference proteome</keyword>
<comment type="cofactor">
    <cofactor evidence="1">
        <name>Zn(2+)</name>
        <dbReference type="ChEBI" id="CHEBI:29105"/>
    </cofactor>
</comment>
<evidence type="ECO:0000256" key="5">
    <source>
        <dbReference type="ARBA" id="ARBA00022833"/>
    </source>
</evidence>
<dbReference type="InterPro" id="IPR050072">
    <property type="entry name" value="Peptidase_M20A"/>
</dbReference>
<dbReference type="InterPro" id="IPR036264">
    <property type="entry name" value="Bact_exopeptidase_dim_dom"/>
</dbReference>
<dbReference type="InterPro" id="IPR011650">
    <property type="entry name" value="Peptidase_M20_dimer"/>
</dbReference>
<dbReference type="Pfam" id="PF01546">
    <property type="entry name" value="Peptidase_M20"/>
    <property type="match status" value="1"/>
</dbReference>
<dbReference type="InterPro" id="IPR002933">
    <property type="entry name" value="Peptidase_M20"/>
</dbReference>
<dbReference type="PANTHER" id="PTHR43808:SF30">
    <property type="entry name" value="ACETYLORNITHINE DEACETYLASE"/>
    <property type="match status" value="1"/>
</dbReference>
<keyword evidence="6" id="KW-0732">Signal</keyword>
<evidence type="ECO:0000313" key="8">
    <source>
        <dbReference type="EMBL" id="CAK7269022.1"/>
    </source>
</evidence>
<comment type="caution">
    <text evidence="8">The sequence shown here is derived from an EMBL/GenBank/DDBJ whole genome shotgun (WGS) entry which is preliminary data.</text>
</comment>
<dbReference type="CDD" id="cd05652">
    <property type="entry name" value="M20_ArgE_DapE-like_fungal"/>
    <property type="match status" value="1"/>
</dbReference>
<evidence type="ECO:0000256" key="3">
    <source>
        <dbReference type="ARBA" id="ARBA00022723"/>
    </source>
</evidence>
<evidence type="ECO:0000256" key="1">
    <source>
        <dbReference type="ARBA" id="ARBA00001947"/>
    </source>
</evidence>
<evidence type="ECO:0000259" key="7">
    <source>
        <dbReference type="Pfam" id="PF07687"/>
    </source>
</evidence>
<reference evidence="8 9" key="1">
    <citation type="submission" date="2024-01" db="EMBL/GenBank/DDBJ databases">
        <authorList>
            <person name="Allen C."/>
            <person name="Tagirdzhanova G."/>
        </authorList>
    </citation>
    <scope>NUCLEOTIDE SEQUENCE [LARGE SCALE GENOMIC DNA]</scope>
    <source>
        <strain evidence="8 9">CBS 573.63</strain>
    </source>
</reference>
<dbReference type="PANTHER" id="PTHR43808">
    <property type="entry name" value="ACETYLORNITHINE DEACETYLASE"/>
    <property type="match status" value="1"/>
</dbReference>
<dbReference type="Gene3D" id="3.30.70.360">
    <property type="match status" value="1"/>
</dbReference>
<accession>A0ABP0DNY4</accession>
<feature type="signal peptide" evidence="6">
    <location>
        <begin position="1"/>
        <end position="21"/>
    </location>
</feature>
<sequence length="420" mass="44155">MLPSLLLTGLGAFGLVRPAEHQLPLVGDTPSSSSFGPAYRDDLLALHKNLVSTSSQSGAEGNVGDWLIAYLQEHKFKTYKQQVSPRDNTGANGRFNVLAWPAESDVGTTIRGDVDISTLVHVPPLLVTSHIDVVPPHIPYSIDDDIPTSETHINGRGSADAKGSVASQLTAINLLRSEGVLEGNDFLAVFVVGEEDSGDGMRAFSTFMEDKFPNAGFKAAIFGEPTENKLACGHKGILSCTVTATGQAGHSGYPWLGKSANDALVRGLVALIDADLGTNPVFGNTTVNLGLIQGGVAANVIPAAAEAAMAIRVALGPQETGHMEVRRRMEAALKAVDTSLAMACTQGYGVVECNCVVDGFDTIAVNYGTDVPNLSGNHTRYLYGPGDILVAHSDHEAITVGALETAVEGYKTLIKHALQK</sequence>
<keyword evidence="5" id="KW-0862">Zinc</keyword>
<protein>
    <recommendedName>
        <fullName evidence="7">Peptidase M20 dimerisation domain-containing protein</fullName>
    </recommendedName>
</protein>
<evidence type="ECO:0000313" key="9">
    <source>
        <dbReference type="Proteomes" id="UP001642501"/>
    </source>
</evidence>
<feature type="chain" id="PRO_5046413453" description="Peptidase M20 dimerisation domain-containing protein" evidence="6">
    <location>
        <begin position="22"/>
        <end position="420"/>
    </location>
</feature>
<proteinExistence type="inferred from homology"/>
<dbReference type="Gene3D" id="3.40.630.10">
    <property type="entry name" value="Zn peptidases"/>
    <property type="match status" value="1"/>
</dbReference>
<organism evidence="8 9">
    <name type="scientific">Sporothrix epigloea</name>
    <dbReference type="NCBI Taxonomy" id="1892477"/>
    <lineage>
        <taxon>Eukaryota</taxon>
        <taxon>Fungi</taxon>
        <taxon>Dikarya</taxon>
        <taxon>Ascomycota</taxon>
        <taxon>Pezizomycotina</taxon>
        <taxon>Sordariomycetes</taxon>
        <taxon>Sordariomycetidae</taxon>
        <taxon>Ophiostomatales</taxon>
        <taxon>Ophiostomataceae</taxon>
        <taxon>Sporothrix</taxon>
    </lineage>
</organism>
<evidence type="ECO:0000256" key="2">
    <source>
        <dbReference type="ARBA" id="ARBA00006247"/>
    </source>
</evidence>
<evidence type="ECO:0000256" key="6">
    <source>
        <dbReference type="SAM" id="SignalP"/>
    </source>
</evidence>